<gene>
    <name evidence="4" type="ORF">Fmac_012203</name>
</gene>
<dbReference type="SUPFAM" id="SSF50129">
    <property type="entry name" value="GroES-like"/>
    <property type="match status" value="1"/>
</dbReference>
<keyword evidence="3" id="KW-0862">Zinc</keyword>
<dbReference type="Gene3D" id="3.40.50.720">
    <property type="entry name" value="NAD(P)-binding Rossmann-like Domain"/>
    <property type="match status" value="1"/>
</dbReference>
<evidence type="ECO:0008006" key="6">
    <source>
        <dbReference type="Google" id="ProtNLM"/>
    </source>
</evidence>
<dbReference type="SUPFAM" id="SSF51735">
    <property type="entry name" value="NAD(P)-binding Rossmann-fold domains"/>
    <property type="match status" value="1"/>
</dbReference>
<evidence type="ECO:0000256" key="1">
    <source>
        <dbReference type="ARBA" id="ARBA00011738"/>
    </source>
</evidence>
<dbReference type="Gene3D" id="3.90.180.10">
    <property type="entry name" value="Medium-chain alcohol dehydrogenases, catalytic domain"/>
    <property type="match status" value="1"/>
</dbReference>
<proteinExistence type="predicted"/>
<dbReference type="Proteomes" id="UP001603857">
    <property type="component" value="Unassembled WGS sequence"/>
</dbReference>
<evidence type="ECO:0000313" key="5">
    <source>
        <dbReference type="Proteomes" id="UP001603857"/>
    </source>
</evidence>
<name>A0ABD1MQG8_9FABA</name>
<organism evidence="4 5">
    <name type="scientific">Flemingia macrophylla</name>
    <dbReference type="NCBI Taxonomy" id="520843"/>
    <lineage>
        <taxon>Eukaryota</taxon>
        <taxon>Viridiplantae</taxon>
        <taxon>Streptophyta</taxon>
        <taxon>Embryophyta</taxon>
        <taxon>Tracheophyta</taxon>
        <taxon>Spermatophyta</taxon>
        <taxon>Magnoliopsida</taxon>
        <taxon>eudicotyledons</taxon>
        <taxon>Gunneridae</taxon>
        <taxon>Pentapetalae</taxon>
        <taxon>rosids</taxon>
        <taxon>fabids</taxon>
        <taxon>Fabales</taxon>
        <taxon>Fabaceae</taxon>
        <taxon>Papilionoideae</taxon>
        <taxon>50 kb inversion clade</taxon>
        <taxon>NPAAA clade</taxon>
        <taxon>indigoferoid/millettioid clade</taxon>
        <taxon>Phaseoleae</taxon>
        <taxon>Flemingia</taxon>
    </lineage>
</organism>
<comment type="caution">
    <text evidence="4">The sequence shown here is derived from an EMBL/GenBank/DDBJ whole genome shotgun (WGS) entry which is preliminary data.</text>
</comment>
<dbReference type="InterPro" id="IPR036291">
    <property type="entry name" value="NAD(P)-bd_dom_sf"/>
</dbReference>
<evidence type="ECO:0000313" key="4">
    <source>
        <dbReference type="EMBL" id="KAL2337757.1"/>
    </source>
</evidence>
<dbReference type="InterPro" id="IPR011032">
    <property type="entry name" value="GroES-like_sf"/>
</dbReference>
<keyword evidence="5" id="KW-1185">Reference proteome</keyword>
<accession>A0ABD1MQG8</accession>
<dbReference type="EMBL" id="JBGMDY010000004">
    <property type="protein sequence ID" value="KAL2337757.1"/>
    <property type="molecule type" value="Genomic_DNA"/>
</dbReference>
<reference evidence="4 5" key="1">
    <citation type="submission" date="2024-08" db="EMBL/GenBank/DDBJ databases">
        <title>Insights into the chromosomal genome structure of Flemingia macrophylla.</title>
        <authorList>
            <person name="Ding Y."/>
            <person name="Zhao Y."/>
            <person name="Bi W."/>
            <person name="Wu M."/>
            <person name="Zhao G."/>
            <person name="Gong Y."/>
            <person name="Li W."/>
            <person name="Zhang P."/>
        </authorList>
    </citation>
    <scope>NUCLEOTIDE SEQUENCE [LARGE SCALE GENOMIC DNA]</scope>
    <source>
        <strain evidence="4">DYQJB</strain>
        <tissue evidence="4">Leaf</tissue>
    </source>
</reference>
<keyword evidence="2" id="KW-0479">Metal-binding</keyword>
<protein>
    <recommendedName>
        <fullName evidence="6">Alcohol dehydrogenase</fullName>
    </recommendedName>
</protein>
<dbReference type="PANTHER" id="PTHR43880:SF56">
    <property type="entry name" value="ALCOHOL DEHYDROGENASE-LIKE 4"/>
    <property type="match status" value="1"/>
</dbReference>
<dbReference type="PANTHER" id="PTHR43880">
    <property type="entry name" value="ALCOHOL DEHYDROGENASE"/>
    <property type="match status" value="1"/>
</dbReference>
<dbReference type="AlphaFoldDB" id="A0ABD1MQG8"/>
<sequence length="247" mass="27935">MTGGDVNYSFECAGNLNGWGLTVILGIHPSPEMLPIHPMELLEGRRIVGSVFGGFKGKTQLPHFAKKCIDGVVKLDDFITHELPFEEINKAFDLLKSGKSMRCLLHLNEMCPSQDVESSVIKSSGSRATLRLRIEQKAPPGRRQVQERHLQLPPSQEFQVRRQLHDVGGLQATEEGSKWRISLLDVDSFVVELIERMMMDRNFTIRQIKLLISGLQKTIHMEALLSKLYCGFPDWSAIAAKHYTMKH</sequence>
<evidence type="ECO:0000256" key="2">
    <source>
        <dbReference type="ARBA" id="ARBA00022723"/>
    </source>
</evidence>
<dbReference type="GO" id="GO:0046872">
    <property type="term" value="F:metal ion binding"/>
    <property type="evidence" value="ECO:0007669"/>
    <property type="project" value="UniProtKB-KW"/>
</dbReference>
<evidence type="ECO:0000256" key="3">
    <source>
        <dbReference type="ARBA" id="ARBA00022833"/>
    </source>
</evidence>
<comment type="subunit">
    <text evidence="1">Homodimer.</text>
</comment>